<protein>
    <submittedName>
        <fullName evidence="1">Uncharacterized protein</fullName>
    </submittedName>
</protein>
<organism evidence="1 2">
    <name type="scientific">Rhizopogon vesiculosus</name>
    <dbReference type="NCBI Taxonomy" id="180088"/>
    <lineage>
        <taxon>Eukaryota</taxon>
        <taxon>Fungi</taxon>
        <taxon>Dikarya</taxon>
        <taxon>Basidiomycota</taxon>
        <taxon>Agaricomycotina</taxon>
        <taxon>Agaricomycetes</taxon>
        <taxon>Agaricomycetidae</taxon>
        <taxon>Boletales</taxon>
        <taxon>Suillineae</taxon>
        <taxon>Rhizopogonaceae</taxon>
        <taxon>Rhizopogon</taxon>
    </lineage>
</organism>
<reference evidence="1 2" key="1">
    <citation type="submission" date="2016-03" db="EMBL/GenBank/DDBJ databases">
        <title>Comparative genomics of the ectomycorrhizal sister species Rhizopogon vinicolor and Rhizopogon vesiculosus (Basidiomycota: Boletales) reveals a divergence of the mating type B locus.</title>
        <authorList>
            <person name="Mujic A.B."/>
            <person name="Kuo A."/>
            <person name="Tritt A."/>
            <person name="Lipzen A."/>
            <person name="Chen C."/>
            <person name="Johnson J."/>
            <person name="Sharma A."/>
            <person name="Barry K."/>
            <person name="Grigoriev I.V."/>
            <person name="Spatafora J.W."/>
        </authorList>
    </citation>
    <scope>NUCLEOTIDE SEQUENCE [LARGE SCALE GENOMIC DNA]</scope>
    <source>
        <strain evidence="1 2">AM-OR11-056</strain>
    </source>
</reference>
<gene>
    <name evidence="1" type="ORF">AZE42_08431</name>
</gene>
<accession>A0A1J8PFU9</accession>
<name>A0A1J8PFU9_9AGAM</name>
<dbReference type="EMBL" id="LVVM01006427">
    <property type="protein sequence ID" value="OJA08118.1"/>
    <property type="molecule type" value="Genomic_DNA"/>
</dbReference>
<sequence>GSTSHLLARLITRDDGARKINALLVATSKRLKTESNCANSSGRRALECFNRLRQATDYRPLMKQRLLTWLAQAAKASGTGPLQDHGIRISSTLEYLLRNVPFEVVKTKGR</sequence>
<evidence type="ECO:0000313" key="2">
    <source>
        <dbReference type="Proteomes" id="UP000183567"/>
    </source>
</evidence>
<feature type="non-terminal residue" evidence="1">
    <location>
        <position position="1"/>
    </location>
</feature>
<proteinExistence type="predicted"/>
<dbReference type="STRING" id="180088.A0A1J8PFU9"/>
<dbReference type="OrthoDB" id="2678913at2759"/>
<comment type="caution">
    <text evidence="1">The sequence shown here is derived from an EMBL/GenBank/DDBJ whole genome shotgun (WGS) entry which is preliminary data.</text>
</comment>
<dbReference type="AlphaFoldDB" id="A0A1J8PFU9"/>
<evidence type="ECO:0000313" key="1">
    <source>
        <dbReference type="EMBL" id="OJA08118.1"/>
    </source>
</evidence>
<dbReference type="Proteomes" id="UP000183567">
    <property type="component" value="Unassembled WGS sequence"/>
</dbReference>
<keyword evidence="2" id="KW-1185">Reference proteome</keyword>